<reference evidence="2 3" key="1">
    <citation type="submission" date="2019-02" db="EMBL/GenBank/DDBJ databases">
        <title>Deep-cultivation of Planctomycetes and their phenomic and genomic characterization uncovers novel biology.</title>
        <authorList>
            <person name="Wiegand S."/>
            <person name="Jogler M."/>
            <person name="Boedeker C."/>
            <person name="Pinto D."/>
            <person name="Vollmers J."/>
            <person name="Rivas-Marin E."/>
            <person name="Kohn T."/>
            <person name="Peeters S.H."/>
            <person name="Heuer A."/>
            <person name="Rast P."/>
            <person name="Oberbeckmann S."/>
            <person name="Bunk B."/>
            <person name="Jeske O."/>
            <person name="Meyerdierks A."/>
            <person name="Storesund J.E."/>
            <person name="Kallscheuer N."/>
            <person name="Luecker S."/>
            <person name="Lage O.M."/>
            <person name="Pohl T."/>
            <person name="Merkel B.J."/>
            <person name="Hornburger P."/>
            <person name="Mueller R.-W."/>
            <person name="Bruemmer F."/>
            <person name="Labrenz M."/>
            <person name="Spormann A.M."/>
            <person name="Op den Camp H."/>
            <person name="Overmann J."/>
            <person name="Amann R."/>
            <person name="Jetten M.S.M."/>
            <person name="Mascher T."/>
            <person name="Medema M.H."/>
            <person name="Devos D.P."/>
            <person name="Kaster A.-K."/>
            <person name="Ovreas L."/>
            <person name="Rohde M."/>
            <person name="Galperin M.Y."/>
            <person name="Jogler C."/>
        </authorList>
    </citation>
    <scope>NUCLEOTIDE SEQUENCE [LARGE SCALE GENOMIC DNA]</scope>
    <source>
        <strain evidence="2 3">Q31a</strain>
    </source>
</reference>
<evidence type="ECO:0000256" key="1">
    <source>
        <dbReference type="SAM" id="MobiDB-lite"/>
    </source>
</evidence>
<protein>
    <submittedName>
        <fullName evidence="2">Uncharacterized protein</fullName>
    </submittedName>
</protein>
<gene>
    <name evidence="2" type="ORF">Q31a_58130</name>
</gene>
<sequence>MGADLNSKNSTKARLPTKWAILFFAAIAAYALLQPLANARLGWNLPSLQSLREGGQAGDEQPAETRESPRGGDWIDIQDLPTSPAADRSQSFEVATPPGSAELGGADTLQSASNASAGEGLRYGSLKSLGRDEYLSPAGLRYTPMGGPEKHRLEHIERHLRDQPTRPGKHGVFDGDMPQVLRWLDEAYTRSRGKETGTRIQSQGDRDVYEVTFSKPIGYVGGRDGKRAGNPAARKLRMVLEGQRVITAFPF</sequence>
<dbReference type="AlphaFoldDB" id="A0A518GFQ7"/>
<dbReference type="KEGG" id="ahel:Q31a_58130"/>
<keyword evidence="3" id="KW-1185">Reference proteome</keyword>
<accession>A0A518GFQ7</accession>
<feature type="region of interest" description="Disordered" evidence="1">
    <location>
        <begin position="52"/>
        <end position="107"/>
    </location>
</feature>
<name>A0A518GFQ7_9BACT</name>
<dbReference type="Proteomes" id="UP000318017">
    <property type="component" value="Chromosome"/>
</dbReference>
<evidence type="ECO:0000313" key="3">
    <source>
        <dbReference type="Proteomes" id="UP000318017"/>
    </source>
</evidence>
<evidence type="ECO:0000313" key="2">
    <source>
        <dbReference type="EMBL" id="QDV27424.1"/>
    </source>
</evidence>
<organism evidence="2 3">
    <name type="scientific">Aureliella helgolandensis</name>
    <dbReference type="NCBI Taxonomy" id="2527968"/>
    <lineage>
        <taxon>Bacteria</taxon>
        <taxon>Pseudomonadati</taxon>
        <taxon>Planctomycetota</taxon>
        <taxon>Planctomycetia</taxon>
        <taxon>Pirellulales</taxon>
        <taxon>Pirellulaceae</taxon>
        <taxon>Aureliella</taxon>
    </lineage>
</organism>
<dbReference type="EMBL" id="CP036298">
    <property type="protein sequence ID" value="QDV27424.1"/>
    <property type="molecule type" value="Genomic_DNA"/>
</dbReference>
<proteinExistence type="predicted"/>